<dbReference type="Pfam" id="PF00436">
    <property type="entry name" value="SSB"/>
    <property type="match status" value="1"/>
</dbReference>
<dbReference type="Proteomes" id="UP001597118">
    <property type="component" value="Unassembled WGS sequence"/>
</dbReference>
<keyword evidence="1 2" id="KW-0238">DNA-binding</keyword>
<dbReference type="HAMAP" id="MF_00984">
    <property type="entry name" value="SSB"/>
    <property type="match status" value="1"/>
</dbReference>
<sequence>MENVINKVVLSGFAGADVEVKAFGKGKKMARVNLAINEFFRSANGEETKKTQWFTLVFWNAKATMAEEQIKKGSRLTIEGRLNNSVYESKDGVKRYATDIVVDALTLLDKSKDQ</sequence>
<dbReference type="SUPFAM" id="SSF50249">
    <property type="entry name" value="Nucleic acid-binding proteins"/>
    <property type="match status" value="1"/>
</dbReference>
<protein>
    <recommendedName>
        <fullName evidence="2 3">Single-stranded DNA-binding protein</fullName>
        <shortName evidence="2">SSB</shortName>
    </recommendedName>
</protein>
<dbReference type="PROSITE" id="PS50935">
    <property type="entry name" value="SSB"/>
    <property type="match status" value="1"/>
</dbReference>
<evidence type="ECO:0000313" key="5">
    <source>
        <dbReference type="Proteomes" id="UP001597118"/>
    </source>
</evidence>
<dbReference type="Gene3D" id="2.40.50.140">
    <property type="entry name" value="Nucleic acid-binding proteins"/>
    <property type="match status" value="1"/>
</dbReference>
<reference evidence="5" key="1">
    <citation type="journal article" date="2019" name="Int. J. Syst. Evol. Microbiol.">
        <title>The Global Catalogue of Microorganisms (GCM) 10K type strain sequencing project: providing services to taxonomists for standard genome sequencing and annotation.</title>
        <authorList>
            <consortium name="The Broad Institute Genomics Platform"/>
            <consortium name="The Broad Institute Genome Sequencing Center for Infectious Disease"/>
            <person name="Wu L."/>
            <person name="Ma J."/>
        </authorList>
    </citation>
    <scope>NUCLEOTIDE SEQUENCE [LARGE SCALE GENOMIC DNA]</scope>
    <source>
        <strain evidence="5">CCUG 53762</strain>
    </source>
</reference>
<gene>
    <name evidence="4" type="ORF">ACFSAH_04925</name>
</gene>
<dbReference type="CDD" id="cd04496">
    <property type="entry name" value="SSB_OBF"/>
    <property type="match status" value="1"/>
</dbReference>
<dbReference type="GO" id="GO:0003677">
    <property type="term" value="F:DNA binding"/>
    <property type="evidence" value="ECO:0007669"/>
    <property type="project" value="UniProtKB-KW"/>
</dbReference>
<evidence type="ECO:0000256" key="3">
    <source>
        <dbReference type="PIRNR" id="PIRNR002070"/>
    </source>
</evidence>
<dbReference type="PANTHER" id="PTHR10302">
    <property type="entry name" value="SINGLE-STRANDED DNA-BINDING PROTEIN"/>
    <property type="match status" value="1"/>
</dbReference>
<evidence type="ECO:0000256" key="1">
    <source>
        <dbReference type="ARBA" id="ARBA00023125"/>
    </source>
</evidence>
<organism evidence="4 5">
    <name type="scientific">Pseudopedobacter beijingensis</name>
    <dbReference type="NCBI Taxonomy" id="1207056"/>
    <lineage>
        <taxon>Bacteria</taxon>
        <taxon>Pseudomonadati</taxon>
        <taxon>Bacteroidota</taxon>
        <taxon>Sphingobacteriia</taxon>
        <taxon>Sphingobacteriales</taxon>
        <taxon>Sphingobacteriaceae</taxon>
        <taxon>Pseudopedobacter</taxon>
    </lineage>
</organism>
<comment type="subunit">
    <text evidence="2">Homotetramer.</text>
</comment>
<dbReference type="PIRSF" id="PIRSF002070">
    <property type="entry name" value="SSB"/>
    <property type="match status" value="1"/>
</dbReference>
<dbReference type="RefSeq" id="WP_379661589.1">
    <property type="nucleotide sequence ID" value="NZ_JBHUDG010000003.1"/>
</dbReference>
<comment type="caution">
    <text evidence="2">Lacks conserved residue(s) required for the propagation of feature annotation.</text>
</comment>
<accession>A0ABW4IB55</accession>
<dbReference type="EMBL" id="JBHUDG010000003">
    <property type="protein sequence ID" value="MFD1629209.1"/>
    <property type="molecule type" value="Genomic_DNA"/>
</dbReference>
<evidence type="ECO:0000313" key="4">
    <source>
        <dbReference type="EMBL" id="MFD1629209.1"/>
    </source>
</evidence>
<evidence type="ECO:0000256" key="2">
    <source>
        <dbReference type="HAMAP-Rule" id="MF_00984"/>
    </source>
</evidence>
<name>A0ABW4IB55_9SPHI</name>
<dbReference type="InterPro" id="IPR011344">
    <property type="entry name" value="ssDNA-bd"/>
</dbReference>
<proteinExistence type="inferred from homology"/>
<keyword evidence="5" id="KW-1185">Reference proteome</keyword>
<dbReference type="InterPro" id="IPR012340">
    <property type="entry name" value="NA-bd_OB-fold"/>
</dbReference>
<comment type="caution">
    <text evidence="4">The sequence shown here is derived from an EMBL/GenBank/DDBJ whole genome shotgun (WGS) entry which is preliminary data.</text>
</comment>
<dbReference type="PANTHER" id="PTHR10302:SF0">
    <property type="entry name" value="SINGLE-STRANDED DNA-BINDING PROTEIN, MITOCHONDRIAL"/>
    <property type="match status" value="1"/>
</dbReference>
<dbReference type="InterPro" id="IPR000424">
    <property type="entry name" value="Primosome_PriB/ssb"/>
</dbReference>
<dbReference type="NCBIfam" id="TIGR00621">
    <property type="entry name" value="ssb"/>
    <property type="match status" value="1"/>
</dbReference>